<organism evidence="10 11">
    <name type="scientific">Heterobasidion irregulare (strain TC 32-1)</name>
    <dbReference type="NCBI Taxonomy" id="747525"/>
    <lineage>
        <taxon>Eukaryota</taxon>
        <taxon>Fungi</taxon>
        <taxon>Dikarya</taxon>
        <taxon>Basidiomycota</taxon>
        <taxon>Agaricomycotina</taxon>
        <taxon>Agaricomycetes</taxon>
        <taxon>Russulales</taxon>
        <taxon>Bondarzewiaceae</taxon>
        <taxon>Heterobasidion</taxon>
        <taxon>Heterobasidion annosum species complex</taxon>
    </lineage>
</organism>
<keyword evidence="5" id="KW-0653">Protein transport</keyword>
<evidence type="ECO:0000256" key="4">
    <source>
        <dbReference type="ARBA" id="ARBA00022753"/>
    </source>
</evidence>
<dbReference type="GO" id="GO:0072666">
    <property type="term" value="P:establishment of protein localization to vacuole"/>
    <property type="evidence" value="ECO:0007669"/>
    <property type="project" value="UniProtKB-ARBA"/>
</dbReference>
<dbReference type="InterPro" id="IPR052070">
    <property type="entry name" value="ESCRT-I_UEV_domain"/>
</dbReference>
<evidence type="ECO:0000256" key="3">
    <source>
        <dbReference type="ARBA" id="ARBA00022448"/>
    </source>
</evidence>
<dbReference type="Pfam" id="PF09454">
    <property type="entry name" value="Vps23_core"/>
    <property type="match status" value="1"/>
</dbReference>
<feature type="compositionally biased region" description="Pro residues" evidence="7">
    <location>
        <begin position="194"/>
        <end position="207"/>
    </location>
</feature>
<evidence type="ECO:0000256" key="8">
    <source>
        <dbReference type="SAM" id="Phobius"/>
    </source>
</evidence>
<feature type="transmembrane region" description="Helical" evidence="8">
    <location>
        <begin position="481"/>
        <end position="501"/>
    </location>
</feature>
<dbReference type="InterPro" id="IPR017916">
    <property type="entry name" value="SB_dom"/>
</dbReference>
<feature type="domain" description="UEV" evidence="9">
    <location>
        <begin position="4"/>
        <end position="171"/>
    </location>
</feature>
<dbReference type="EMBL" id="KI925455">
    <property type="protein sequence ID" value="ETW86038.1"/>
    <property type="molecule type" value="Genomic_DNA"/>
</dbReference>
<dbReference type="CDD" id="cd11685">
    <property type="entry name" value="UEV_TSG101-like"/>
    <property type="match status" value="1"/>
</dbReference>
<comment type="similarity">
    <text evidence="2">Belongs to the ubiquitin-conjugating enzyme family. UEV subfamily.</text>
</comment>
<evidence type="ECO:0000313" key="11">
    <source>
        <dbReference type="Proteomes" id="UP000030671"/>
    </source>
</evidence>
<gene>
    <name evidence="10" type="ORF">HETIRDRAFT_448956</name>
</gene>
<dbReference type="GO" id="GO:0043162">
    <property type="term" value="P:ubiquitin-dependent protein catabolic process via the multivesicular body sorting pathway"/>
    <property type="evidence" value="ECO:0007669"/>
    <property type="project" value="UniProtKB-ARBA"/>
</dbReference>
<dbReference type="HOGENOM" id="CLU_017548_2_0_1"/>
<accession>W4KJK5</accession>
<dbReference type="OrthoDB" id="306304at2759"/>
<keyword evidence="3" id="KW-0813">Transport</keyword>
<dbReference type="SUPFAM" id="SSF54495">
    <property type="entry name" value="UBC-like"/>
    <property type="match status" value="1"/>
</dbReference>
<dbReference type="Proteomes" id="UP000030671">
    <property type="component" value="Unassembled WGS sequence"/>
</dbReference>
<keyword evidence="6" id="KW-0175">Coiled coil</keyword>
<keyword evidence="4" id="KW-0967">Endosome</keyword>
<dbReference type="eggNOG" id="KOG2391">
    <property type="taxonomic scope" value="Eukaryota"/>
</dbReference>
<dbReference type="GeneID" id="20675900"/>
<dbReference type="InterPro" id="IPR037202">
    <property type="entry name" value="ESCRT_assembly_dom"/>
</dbReference>
<reference evidence="10 11" key="1">
    <citation type="journal article" date="2012" name="New Phytol.">
        <title>Insight into trade-off between wood decay and parasitism from the genome of a fungal forest pathogen.</title>
        <authorList>
            <person name="Olson A."/>
            <person name="Aerts A."/>
            <person name="Asiegbu F."/>
            <person name="Belbahri L."/>
            <person name="Bouzid O."/>
            <person name="Broberg A."/>
            <person name="Canback B."/>
            <person name="Coutinho P.M."/>
            <person name="Cullen D."/>
            <person name="Dalman K."/>
            <person name="Deflorio G."/>
            <person name="van Diepen L.T."/>
            <person name="Dunand C."/>
            <person name="Duplessis S."/>
            <person name="Durling M."/>
            <person name="Gonthier P."/>
            <person name="Grimwood J."/>
            <person name="Fossdal C.G."/>
            <person name="Hansson D."/>
            <person name="Henrissat B."/>
            <person name="Hietala A."/>
            <person name="Himmelstrand K."/>
            <person name="Hoffmeister D."/>
            <person name="Hogberg N."/>
            <person name="James T.Y."/>
            <person name="Karlsson M."/>
            <person name="Kohler A."/>
            <person name="Kues U."/>
            <person name="Lee Y.H."/>
            <person name="Lin Y.C."/>
            <person name="Lind M."/>
            <person name="Lindquist E."/>
            <person name="Lombard V."/>
            <person name="Lucas S."/>
            <person name="Lunden K."/>
            <person name="Morin E."/>
            <person name="Murat C."/>
            <person name="Park J."/>
            <person name="Raffaello T."/>
            <person name="Rouze P."/>
            <person name="Salamov A."/>
            <person name="Schmutz J."/>
            <person name="Solheim H."/>
            <person name="Stahlberg J."/>
            <person name="Velez H."/>
            <person name="de Vries R.P."/>
            <person name="Wiebenga A."/>
            <person name="Woodward S."/>
            <person name="Yakovlev I."/>
            <person name="Garbelotto M."/>
            <person name="Martin F."/>
            <person name="Grigoriev I.V."/>
            <person name="Stenlid J."/>
        </authorList>
    </citation>
    <scope>NUCLEOTIDE SEQUENCE [LARGE SCALE GENOMIC DNA]</scope>
    <source>
        <strain evidence="10 11">TC 32-1</strain>
    </source>
</reference>
<sequence>MASPLTTAWLRQHTRPYRSPDATFADIDALLRRSPTLRPKTDVYTYDDGRTQLLLCLHGLLPISFRNAAYHIPVAIWIPIDYPRLPPIAYVVPTSDMLIKPGEFIDGCNLPALVDAMQAHFSQAPPVYSKPKHPATVHPPPSGATTPAVSHADRPALPPKPGAPVPVPTSPLRSAPSLHASPRTNGGPYGPSGLSPPPPRPPLPPHLSPATRLGTPQTEPPSLHPRERPTSTSFGIASPPPPAGPAPVPNPHIRASLPAVPPLPPNATMSAPFPIIATTLHSASPGPMISPPPPPIHAHLPPQTRTPLAQPPPAIAPARIPPPNLLDEDSPDAPPAPHSAASPPTHPAPSASAASAAASAHLPPRPPNPELLDLHAHVHARLVSERVSLAQAMALDAERLRAHQRDLLAGLPAVRDESARLQAVRDVCRAVADRLRGAVIDAERTVAELRRKGDPPVDELVCSTSIVHNQCVASALAVHPFLVAPFPLCFILFYFILFYFYRVLIRLLGRPARSIGAYQLVDLVAEDNAIEDTVYHLHRALNAGRIDLDRFLRVSAPPHAHAHAHVARACDASRPVC</sequence>
<feature type="compositionally biased region" description="Low complexity" evidence="7">
    <location>
        <begin position="338"/>
        <end position="362"/>
    </location>
</feature>
<feature type="region of interest" description="Disordered" evidence="7">
    <location>
        <begin position="125"/>
        <end position="259"/>
    </location>
</feature>
<dbReference type="InterPro" id="IPR008883">
    <property type="entry name" value="UEV_N"/>
</dbReference>
<dbReference type="PANTHER" id="PTHR23306">
    <property type="entry name" value="TUMOR SUSCEPTIBILITY GENE 101 PROTEIN-RELATED"/>
    <property type="match status" value="1"/>
</dbReference>
<dbReference type="GO" id="GO:0000813">
    <property type="term" value="C:ESCRT I complex"/>
    <property type="evidence" value="ECO:0007669"/>
    <property type="project" value="TreeGrafter"/>
</dbReference>
<keyword evidence="11" id="KW-1185">Reference proteome</keyword>
<feature type="region of interest" description="Disordered" evidence="7">
    <location>
        <begin position="282"/>
        <end position="371"/>
    </location>
</feature>
<evidence type="ECO:0000256" key="7">
    <source>
        <dbReference type="SAM" id="MobiDB-lite"/>
    </source>
</evidence>
<dbReference type="InterPro" id="IPR016135">
    <property type="entry name" value="UBQ-conjugating_enzyme/RWD"/>
</dbReference>
<dbReference type="STRING" id="747525.W4KJK5"/>
<name>W4KJK5_HETIT</name>
<dbReference type="RefSeq" id="XP_009542823.1">
    <property type="nucleotide sequence ID" value="XM_009544528.1"/>
</dbReference>
<dbReference type="PANTHER" id="PTHR23306:SF3">
    <property type="entry name" value="TUMOR SUPPRESSOR PROTEIN 101"/>
    <property type="match status" value="1"/>
</dbReference>
<evidence type="ECO:0000256" key="6">
    <source>
        <dbReference type="ARBA" id="ARBA00023054"/>
    </source>
</evidence>
<evidence type="ECO:0000313" key="10">
    <source>
        <dbReference type="EMBL" id="ETW86038.1"/>
    </source>
</evidence>
<dbReference type="PROSITE" id="PS51322">
    <property type="entry name" value="UEV"/>
    <property type="match status" value="1"/>
</dbReference>
<dbReference type="SUPFAM" id="SSF140111">
    <property type="entry name" value="Endosomal sorting complex assembly domain"/>
    <property type="match status" value="1"/>
</dbReference>
<evidence type="ECO:0000256" key="2">
    <source>
        <dbReference type="ARBA" id="ARBA00009594"/>
    </source>
</evidence>
<keyword evidence="8" id="KW-0812">Transmembrane</keyword>
<dbReference type="Pfam" id="PF05743">
    <property type="entry name" value="UEV"/>
    <property type="match status" value="1"/>
</dbReference>
<proteinExistence type="inferred from homology"/>
<feature type="compositionally biased region" description="Pro residues" evidence="7">
    <location>
        <begin position="309"/>
        <end position="324"/>
    </location>
</feature>
<keyword evidence="8" id="KW-0472">Membrane</keyword>
<keyword evidence="8" id="KW-1133">Transmembrane helix</keyword>
<dbReference type="AlphaFoldDB" id="W4KJK5"/>
<dbReference type="GO" id="GO:0043130">
    <property type="term" value="F:ubiquitin binding"/>
    <property type="evidence" value="ECO:0007669"/>
    <property type="project" value="TreeGrafter"/>
</dbReference>
<evidence type="ECO:0000256" key="1">
    <source>
        <dbReference type="ARBA" id="ARBA00004177"/>
    </source>
</evidence>
<dbReference type="GO" id="GO:0006886">
    <property type="term" value="P:intracellular protein transport"/>
    <property type="evidence" value="ECO:0007669"/>
    <property type="project" value="UniProtKB-ARBA"/>
</dbReference>
<feature type="compositionally biased region" description="Pro residues" evidence="7">
    <location>
        <begin position="238"/>
        <end position="250"/>
    </location>
</feature>
<evidence type="ECO:0000259" key="9">
    <source>
        <dbReference type="PROSITE" id="PS51322"/>
    </source>
</evidence>
<dbReference type="Gene3D" id="3.10.110.10">
    <property type="entry name" value="Ubiquitin Conjugating Enzyme"/>
    <property type="match status" value="1"/>
</dbReference>
<protein>
    <recommendedName>
        <fullName evidence="9">UEV domain-containing protein</fullName>
    </recommendedName>
</protein>
<dbReference type="Gene3D" id="6.10.140.820">
    <property type="match status" value="1"/>
</dbReference>
<dbReference type="InParanoid" id="W4KJK5"/>
<dbReference type="KEGG" id="hir:HETIRDRAFT_448956"/>
<feature type="compositionally biased region" description="Pro residues" evidence="7">
    <location>
        <begin position="156"/>
        <end position="169"/>
    </location>
</feature>
<evidence type="ECO:0000256" key="5">
    <source>
        <dbReference type="ARBA" id="ARBA00022927"/>
    </source>
</evidence>
<comment type="subcellular location">
    <subcellularLocation>
        <location evidence="1">Endosome</location>
    </subcellularLocation>
</comment>